<comment type="subcellular location">
    <subcellularLocation>
        <location evidence="1">Membrane</location>
    </subcellularLocation>
</comment>
<name>A0A059B9C6_EUCGR</name>
<dbReference type="GO" id="GO:0016020">
    <property type="term" value="C:membrane"/>
    <property type="evidence" value="ECO:0000318"/>
    <property type="project" value="GO_Central"/>
</dbReference>
<dbReference type="AlphaFoldDB" id="A0A059B9C6"/>
<dbReference type="STRING" id="71139.A0A059B9C6"/>
<dbReference type="EMBL" id="KK198760">
    <property type="protein sequence ID" value="KCW62461.1"/>
    <property type="molecule type" value="Genomic_DNA"/>
</dbReference>
<evidence type="ECO:0000256" key="3">
    <source>
        <dbReference type="ARBA" id="ARBA00022692"/>
    </source>
</evidence>
<sequence length="476" mass="53268">MGDISIETLPQIVSKCFDSLDDGHLKRTSNQPYLLILSADRSRTLWTASANIITRMVGAGVLCRSWDIAQLGWIAGPAAILLFSFVGYYTSRLLSHCYRTGDPYTGERNSTYMDSVHSILGGANFKACASLRMMAIKYMHCFHENGENSCHVLANPYMIMIMFGITEILLFQIQDLDQIWWLSIVATVMFVAYSLIGLGLGIAQVAASGSFKGSLTVISVGDATETRKIWRCFQALGNIASTFSFYEIIIETQDTIGSPPSEVKTVKKAISLSTVVMTTIYMQCGCVGYAAFGDDTPANFLIDLGFNKPFWLLDIANSAIVIHLVGAYQVNSQPIFALVEKLADQRWPRSEFIAKEMKILVPGLGQYNMKLFRLAWRTVFVILTTVISMLFPFVFNKVLDIISLGFWLLMVYFPLYIRQKRIPKWSTKWVYLQMLSMACLVISIMAAAGSVPGLKDDLKTNRPYGMSYDQNAWIFS</sequence>
<feature type="transmembrane region" description="Helical" evidence="7">
    <location>
        <begin position="179"/>
        <end position="203"/>
    </location>
</feature>
<dbReference type="GO" id="GO:0003333">
    <property type="term" value="P:amino acid transmembrane transport"/>
    <property type="evidence" value="ECO:0000318"/>
    <property type="project" value="GO_Central"/>
</dbReference>
<keyword evidence="6 7" id="KW-0472">Membrane</keyword>
<keyword evidence="4" id="KW-0029">Amino-acid transport</keyword>
<protein>
    <recommendedName>
        <fullName evidence="8">Amino acid transporter transmembrane domain-containing protein</fullName>
    </recommendedName>
</protein>
<evidence type="ECO:0000256" key="7">
    <source>
        <dbReference type="SAM" id="Phobius"/>
    </source>
</evidence>
<gene>
    <name evidence="9" type="ORF">EUGRSUZ_H05097</name>
</gene>
<keyword evidence="3 7" id="KW-0812">Transmembrane</keyword>
<evidence type="ECO:0000256" key="5">
    <source>
        <dbReference type="ARBA" id="ARBA00022989"/>
    </source>
</evidence>
<evidence type="ECO:0000256" key="6">
    <source>
        <dbReference type="ARBA" id="ARBA00023136"/>
    </source>
</evidence>
<feature type="transmembrane region" description="Helical" evidence="7">
    <location>
        <begin position="152"/>
        <end position="173"/>
    </location>
</feature>
<feature type="transmembrane region" description="Helical" evidence="7">
    <location>
        <begin position="429"/>
        <end position="451"/>
    </location>
</feature>
<proteinExistence type="predicted"/>
<dbReference type="PANTHER" id="PTHR48017">
    <property type="entry name" value="OS05G0424000 PROTEIN-RELATED"/>
    <property type="match status" value="1"/>
</dbReference>
<dbReference type="InParanoid" id="A0A059B9C6"/>
<organism evidence="9">
    <name type="scientific">Eucalyptus grandis</name>
    <name type="common">Flooded gum</name>
    <dbReference type="NCBI Taxonomy" id="71139"/>
    <lineage>
        <taxon>Eukaryota</taxon>
        <taxon>Viridiplantae</taxon>
        <taxon>Streptophyta</taxon>
        <taxon>Embryophyta</taxon>
        <taxon>Tracheophyta</taxon>
        <taxon>Spermatophyta</taxon>
        <taxon>Magnoliopsida</taxon>
        <taxon>eudicotyledons</taxon>
        <taxon>Gunneridae</taxon>
        <taxon>Pentapetalae</taxon>
        <taxon>rosids</taxon>
        <taxon>malvids</taxon>
        <taxon>Myrtales</taxon>
        <taxon>Myrtaceae</taxon>
        <taxon>Myrtoideae</taxon>
        <taxon>Eucalypteae</taxon>
        <taxon>Eucalyptus</taxon>
    </lineage>
</organism>
<dbReference type="Pfam" id="PF01490">
    <property type="entry name" value="Aa_trans"/>
    <property type="match status" value="1"/>
</dbReference>
<dbReference type="Gramene" id="KCW62461">
    <property type="protein sequence ID" value="KCW62461"/>
    <property type="gene ID" value="EUGRSUZ_H05097"/>
</dbReference>
<feature type="transmembrane region" description="Helical" evidence="7">
    <location>
        <begin position="401"/>
        <end position="417"/>
    </location>
</feature>
<feature type="transmembrane region" description="Helical" evidence="7">
    <location>
        <begin position="71"/>
        <end position="89"/>
    </location>
</feature>
<keyword evidence="5 7" id="KW-1133">Transmembrane helix</keyword>
<dbReference type="InterPro" id="IPR013057">
    <property type="entry name" value="AA_transpt_TM"/>
</dbReference>
<evidence type="ECO:0000256" key="1">
    <source>
        <dbReference type="ARBA" id="ARBA00004370"/>
    </source>
</evidence>
<feature type="domain" description="Amino acid transporter transmembrane" evidence="8">
    <location>
        <begin position="43"/>
        <end position="453"/>
    </location>
</feature>
<feature type="transmembrane region" description="Helical" evidence="7">
    <location>
        <begin position="374"/>
        <end position="395"/>
    </location>
</feature>
<keyword evidence="2" id="KW-0813">Transport</keyword>
<evidence type="ECO:0000256" key="4">
    <source>
        <dbReference type="ARBA" id="ARBA00022970"/>
    </source>
</evidence>
<evidence type="ECO:0000259" key="8">
    <source>
        <dbReference type="Pfam" id="PF01490"/>
    </source>
</evidence>
<reference evidence="9" key="1">
    <citation type="submission" date="2013-07" db="EMBL/GenBank/DDBJ databases">
        <title>The genome of Eucalyptus grandis.</title>
        <authorList>
            <person name="Schmutz J."/>
            <person name="Hayes R."/>
            <person name="Myburg A."/>
            <person name="Tuskan G."/>
            <person name="Grattapaglia D."/>
            <person name="Rokhsar D.S."/>
        </authorList>
    </citation>
    <scope>NUCLEOTIDE SEQUENCE</scope>
    <source>
        <tissue evidence="9">Leaf extractions</tissue>
    </source>
</reference>
<evidence type="ECO:0000256" key="2">
    <source>
        <dbReference type="ARBA" id="ARBA00022448"/>
    </source>
</evidence>
<dbReference type="GO" id="GO:0015171">
    <property type="term" value="F:amino acid transmembrane transporter activity"/>
    <property type="evidence" value="ECO:0000318"/>
    <property type="project" value="GO_Central"/>
</dbReference>
<accession>A0A059B9C6</accession>
<evidence type="ECO:0000313" key="9">
    <source>
        <dbReference type="EMBL" id="KCW62461.1"/>
    </source>
</evidence>